<feature type="signal peptide" evidence="1">
    <location>
        <begin position="1"/>
        <end position="32"/>
    </location>
</feature>
<accession>A0A131YGM7</accession>
<evidence type="ECO:0000256" key="1">
    <source>
        <dbReference type="SAM" id="SignalP"/>
    </source>
</evidence>
<keyword evidence="1" id="KW-0732">Signal</keyword>
<name>A0A131YGM7_RHIAP</name>
<feature type="chain" id="PRO_5007285075" description="Chitin-binding protein" evidence="1">
    <location>
        <begin position="33"/>
        <end position="108"/>
    </location>
</feature>
<sequence length="108" mass="12396">MTAATSFGRLHVALNVLALCVLLLLLLPQSRASSADEMEMDYANNHCKKIDLPHIYRKPGEPVYFSMEGSYDHFYYCKEQIATRVDCTPDLVDQICTMLARKRAQEYF</sequence>
<proteinExistence type="predicted"/>
<evidence type="ECO:0008006" key="3">
    <source>
        <dbReference type="Google" id="ProtNLM"/>
    </source>
</evidence>
<organism evidence="2">
    <name type="scientific">Rhipicephalus appendiculatus</name>
    <name type="common">Brown ear tick</name>
    <dbReference type="NCBI Taxonomy" id="34631"/>
    <lineage>
        <taxon>Eukaryota</taxon>
        <taxon>Metazoa</taxon>
        <taxon>Ecdysozoa</taxon>
        <taxon>Arthropoda</taxon>
        <taxon>Chelicerata</taxon>
        <taxon>Arachnida</taxon>
        <taxon>Acari</taxon>
        <taxon>Parasitiformes</taxon>
        <taxon>Ixodida</taxon>
        <taxon>Ixodoidea</taxon>
        <taxon>Ixodidae</taxon>
        <taxon>Rhipicephalinae</taxon>
        <taxon>Rhipicephalus</taxon>
        <taxon>Rhipicephalus</taxon>
    </lineage>
</organism>
<dbReference type="EMBL" id="GEDV01010882">
    <property type="protein sequence ID" value="JAP77675.1"/>
    <property type="molecule type" value="Transcribed_RNA"/>
</dbReference>
<protein>
    <recommendedName>
        <fullName evidence="3">Chitin-binding protein</fullName>
    </recommendedName>
</protein>
<evidence type="ECO:0000313" key="2">
    <source>
        <dbReference type="EMBL" id="JAP77675.1"/>
    </source>
</evidence>
<dbReference type="AlphaFoldDB" id="A0A131YGM7"/>
<reference evidence="2" key="1">
    <citation type="journal article" date="2016" name="Ticks Tick Borne Dis.">
        <title>De novo assembly and annotation of the salivary gland transcriptome of Rhipicephalus appendiculatus male and female ticks during blood feeding.</title>
        <authorList>
            <person name="de Castro M.H."/>
            <person name="de Klerk D."/>
            <person name="Pienaar R."/>
            <person name="Latif A.A."/>
            <person name="Rees D.J."/>
            <person name="Mans B.J."/>
        </authorList>
    </citation>
    <scope>NUCLEOTIDE SEQUENCE</scope>
    <source>
        <tissue evidence="2">Salivary glands</tissue>
    </source>
</reference>